<dbReference type="SUPFAM" id="SSF52047">
    <property type="entry name" value="RNI-like"/>
    <property type="match status" value="1"/>
</dbReference>
<reference evidence="2" key="1">
    <citation type="journal article" date="2021" name="Nat. Commun.">
        <title>Genetic determinants of endophytism in the Arabidopsis root mycobiome.</title>
        <authorList>
            <person name="Mesny F."/>
            <person name="Miyauchi S."/>
            <person name="Thiergart T."/>
            <person name="Pickel B."/>
            <person name="Atanasova L."/>
            <person name="Karlsson M."/>
            <person name="Huettel B."/>
            <person name="Barry K.W."/>
            <person name="Haridas S."/>
            <person name="Chen C."/>
            <person name="Bauer D."/>
            <person name="Andreopoulos W."/>
            <person name="Pangilinan J."/>
            <person name="LaButti K."/>
            <person name="Riley R."/>
            <person name="Lipzen A."/>
            <person name="Clum A."/>
            <person name="Drula E."/>
            <person name="Henrissat B."/>
            <person name="Kohler A."/>
            <person name="Grigoriev I.V."/>
            <person name="Martin F.M."/>
            <person name="Hacquard S."/>
        </authorList>
    </citation>
    <scope>NUCLEOTIDE SEQUENCE</scope>
    <source>
        <strain evidence="2">MPI-CAGE-AT-0021</strain>
    </source>
</reference>
<feature type="compositionally biased region" description="Low complexity" evidence="1">
    <location>
        <begin position="715"/>
        <end position="726"/>
    </location>
</feature>
<feature type="compositionally biased region" description="Polar residues" evidence="1">
    <location>
        <begin position="207"/>
        <end position="224"/>
    </location>
</feature>
<dbReference type="Gene3D" id="3.80.10.10">
    <property type="entry name" value="Ribonuclease Inhibitor"/>
    <property type="match status" value="1"/>
</dbReference>
<evidence type="ECO:0000256" key="1">
    <source>
        <dbReference type="SAM" id="MobiDB-lite"/>
    </source>
</evidence>
<proteinExistence type="predicted"/>
<evidence type="ECO:0008006" key="4">
    <source>
        <dbReference type="Google" id="ProtNLM"/>
    </source>
</evidence>
<feature type="region of interest" description="Disordered" evidence="1">
    <location>
        <begin position="49"/>
        <end position="113"/>
    </location>
</feature>
<protein>
    <recommendedName>
        <fullName evidence="4">F-box domain-containing protein</fullName>
    </recommendedName>
</protein>
<feature type="region of interest" description="Disordered" evidence="1">
    <location>
        <begin position="703"/>
        <end position="727"/>
    </location>
</feature>
<name>A0A9P9JE77_9HYPO</name>
<dbReference type="InterPro" id="IPR032675">
    <property type="entry name" value="LRR_dom_sf"/>
</dbReference>
<feature type="compositionally biased region" description="Low complexity" evidence="1">
    <location>
        <begin position="179"/>
        <end position="188"/>
    </location>
</feature>
<sequence>MFEVDHDHHGSDFKRFFSPGRSSMTAVDDKRAEAFRRHVWAVTMIDEDPLSGKGSRHVTDLTRPGPNKLRSKRRPASAYGALSPAAVLPSEPTTPQLEDIPSKTETNTVEPTMKGPMATVQPMHPSPFGPATDLYPVREDWYPVQEDSADGALSRIESTTALQRGHRSSFPHYSIYPGPATTPAADPTKSTDSLPAAKLNRPRKLSHGSTASVPTMHFGQSLSMNPGLGPRSSIGAGRRSASWGSKANFEAAESVAQWRPEYLYQRPVAARRRQAPARANLQPNEMFAMLPGEVLSLIMDKLRDLHLRPGSESCATCWMRDVCNVSLASRKWHKMARIALYDDIQLVGADLAAHKKKYKLNQGARVRMLRRSLRANPQLARLVRVLKVPAPEAPAKGSSVADYDDLIASLVMACPNLESLSGPTTGYDHSFKKIFHALSTRRNLKHMSWLVQVPPHQKHQRMHSRSQQQLGLVIPAELLRFQETTFLNHHHHWASLETLTIHCVPGASLAPETLLTKTLDCLHSLKHLHLCNVSPSGFNDANLLALPPLQTLTLSAITGITSNGLSAFATRSNSLSLRKLHLRHTPLTSLAALARILSNLRSLVSFALIQASSPVMPDEDSFTLWMMPYLASSSIKKLHWDITAHAATSVNTADDILSRSIAAGGFPALRSLRVPNDPDGLFQDLCYPVERIDLHMDRFRTPDPPAEMSGLSLDSSPTNTSPISPTRYLFKSSSNTSLQSGPLAGNVRHPVATNLHAARLAAQTRLEAARSRPRFTVNVIEEDGTTAETFCMAGFIGTPGSNIKYHLLPDMGSTDEKGGLVAVRDLEGDGGESLAGGREGCLGRWNTRDGFMADRKEKEKWWHTERGRWTKLTL</sequence>
<evidence type="ECO:0000313" key="3">
    <source>
        <dbReference type="Proteomes" id="UP000717696"/>
    </source>
</evidence>
<comment type="caution">
    <text evidence="2">The sequence shown here is derived from an EMBL/GenBank/DDBJ whole genome shotgun (WGS) entry which is preliminary data.</text>
</comment>
<dbReference type="OrthoDB" id="3210378at2759"/>
<dbReference type="Proteomes" id="UP000717696">
    <property type="component" value="Unassembled WGS sequence"/>
</dbReference>
<feature type="region of interest" description="Disordered" evidence="1">
    <location>
        <begin position="162"/>
        <end position="239"/>
    </location>
</feature>
<dbReference type="EMBL" id="JAGMUU010000001">
    <property type="protein sequence ID" value="KAH7163179.1"/>
    <property type="molecule type" value="Genomic_DNA"/>
</dbReference>
<evidence type="ECO:0000313" key="2">
    <source>
        <dbReference type="EMBL" id="KAH7163179.1"/>
    </source>
</evidence>
<keyword evidence="3" id="KW-1185">Reference proteome</keyword>
<organism evidence="2 3">
    <name type="scientific">Dactylonectria estremocensis</name>
    <dbReference type="NCBI Taxonomy" id="1079267"/>
    <lineage>
        <taxon>Eukaryota</taxon>
        <taxon>Fungi</taxon>
        <taxon>Dikarya</taxon>
        <taxon>Ascomycota</taxon>
        <taxon>Pezizomycotina</taxon>
        <taxon>Sordariomycetes</taxon>
        <taxon>Hypocreomycetidae</taxon>
        <taxon>Hypocreales</taxon>
        <taxon>Nectriaceae</taxon>
        <taxon>Dactylonectria</taxon>
    </lineage>
</organism>
<accession>A0A9P9JE77</accession>
<dbReference type="AlphaFoldDB" id="A0A9P9JE77"/>
<gene>
    <name evidence="2" type="ORF">B0J13DRAFT_31463</name>
</gene>